<dbReference type="EMBL" id="UINC01219797">
    <property type="protein sequence ID" value="SVE47437.1"/>
    <property type="molecule type" value="Genomic_DNA"/>
</dbReference>
<gene>
    <name evidence="1" type="ORF">METZ01_LOCUS500291</name>
</gene>
<dbReference type="AlphaFoldDB" id="A0A383DSE3"/>
<reference evidence="1" key="1">
    <citation type="submission" date="2018-05" db="EMBL/GenBank/DDBJ databases">
        <authorList>
            <person name="Lanie J.A."/>
            <person name="Ng W.-L."/>
            <person name="Kazmierczak K.M."/>
            <person name="Andrzejewski T.M."/>
            <person name="Davidsen T.M."/>
            <person name="Wayne K.J."/>
            <person name="Tettelin H."/>
            <person name="Glass J.I."/>
            <person name="Rusch D."/>
            <person name="Podicherti R."/>
            <person name="Tsui H.-C.T."/>
            <person name="Winkler M.E."/>
        </authorList>
    </citation>
    <scope>NUCLEOTIDE SEQUENCE</scope>
</reference>
<name>A0A383DSE3_9ZZZZ</name>
<protein>
    <recommendedName>
        <fullName evidence="2">FecR protein domain-containing protein</fullName>
    </recommendedName>
</protein>
<evidence type="ECO:0000313" key="1">
    <source>
        <dbReference type="EMBL" id="SVE47437.1"/>
    </source>
</evidence>
<sequence length="179" mass="19052">MLISPKQISSSFAFFSLLLVLPSIVLGQEAAPAKEAPAGDPKGAIILASVAGDIKVQINGRLDAEGKPRLDAEGKPFSVFLPQDQVKAGASIFDGHTVIVGKAKGSTAILLFSNGTVTTLKEDSQLNIRTFTQTKFEATDKKVSELEEEPSASKTDINLNFGDMVVDIKKLSKKSSFDI</sequence>
<feature type="non-terminal residue" evidence="1">
    <location>
        <position position="179"/>
    </location>
</feature>
<accession>A0A383DSE3</accession>
<evidence type="ECO:0008006" key="2">
    <source>
        <dbReference type="Google" id="ProtNLM"/>
    </source>
</evidence>
<organism evidence="1">
    <name type="scientific">marine metagenome</name>
    <dbReference type="NCBI Taxonomy" id="408172"/>
    <lineage>
        <taxon>unclassified sequences</taxon>
        <taxon>metagenomes</taxon>
        <taxon>ecological metagenomes</taxon>
    </lineage>
</organism>
<proteinExistence type="predicted"/>